<dbReference type="Pfam" id="PF03634">
    <property type="entry name" value="TCP"/>
    <property type="match status" value="1"/>
</dbReference>
<organism evidence="8 10">
    <name type="scientific">Juglans regia</name>
    <name type="common">English walnut</name>
    <dbReference type="NCBI Taxonomy" id="51240"/>
    <lineage>
        <taxon>Eukaryota</taxon>
        <taxon>Viridiplantae</taxon>
        <taxon>Streptophyta</taxon>
        <taxon>Embryophyta</taxon>
        <taxon>Tracheophyta</taxon>
        <taxon>Spermatophyta</taxon>
        <taxon>Magnoliopsida</taxon>
        <taxon>eudicotyledons</taxon>
        <taxon>Gunneridae</taxon>
        <taxon>Pentapetalae</taxon>
        <taxon>rosids</taxon>
        <taxon>fabids</taxon>
        <taxon>Fagales</taxon>
        <taxon>Juglandaceae</taxon>
        <taxon>Juglans</taxon>
    </lineage>
</organism>
<dbReference type="OrthoDB" id="1889307at2759"/>
<name>A0A2I4E5G0_JUGRE</name>
<dbReference type="PANTHER" id="PTHR31072">
    <property type="entry name" value="TRANSCRIPTION FACTOR TCP4-RELATED"/>
    <property type="match status" value="1"/>
</dbReference>
<evidence type="ECO:0000256" key="1">
    <source>
        <dbReference type="ARBA" id="ARBA00004123"/>
    </source>
</evidence>
<dbReference type="InterPro" id="IPR017887">
    <property type="entry name" value="TF_TCP_subgr"/>
</dbReference>
<dbReference type="Gramene" id="Jr10_07070_p1">
    <property type="protein sequence ID" value="cds.Jr10_07070_p1"/>
    <property type="gene ID" value="Jr10_07070"/>
</dbReference>
<accession>A0A2I4E5G0</accession>
<dbReference type="GeneID" id="108986462"/>
<dbReference type="Proteomes" id="UP000235220">
    <property type="component" value="Chromosome 10"/>
</dbReference>
<feature type="compositionally biased region" description="Basic and acidic residues" evidence="6">
    <location>
        <begin position="176"/>
        <end position="198"/>
    </location>
</feature>
<feature type="domain" description="TCP" evidence="7">
    <location>
        <begin position="52"/>
        <end position="110"/>
    </location>
</feature>
<dbReference type="InterPro" id="IPR005333">
    <property type="entry name" value="Transcription_factor_TCP"/>
</dbReference>
<feature type="region of interest" description="Disordered" evidence="6">
    <location>
        <begin position="1"/>
        <end position="31"/>
    </location>
</feature>
<reference evidence="9 10" key="1">
    <citation type="submission" date="2025-04" db="UniProtKB">
        <authorList>
            <consortium name="RefSeq"/>
        </authorList>
    </citation>
    <scope>IDENTIFICATION</scope>
    <source>
        <tissue evidence="9 10">Leaves</tissue>
    </source>
</reference>
<dbReference type="KEGG" id="jre:108986462"/>
<keyword evidence="4" id="KW-0804">Transcription</keyword>
<evidence type="ECO:0000313" key="9">
    <source>
        <dbReference type="RefSeq" id="XP_018814629.1"/>
    </source>
</evidence>
<evidence type="ECO:0000256" key="4">
    <source>
        <dbReference type="ARBA" id="ARBA00023163"/>
    </source>
</evidence>
<evidence type="ECO:0000256" key="3">
    <source>
        <dbReference type="ARBA" id="ARBA00023125"/>
    </source>
</evidence>
<dbReference type="PROSITE" id="PS51369">
    <property type="entry name" value="TCP"/>
    <property type="match status" value="1"/>
</dbReference>
<proteinExistence type="predicted"/>
<dbReference type="PANTHER" id="PTHR31072:SF147">
    <property type="entry name" value="TRANSCRIPTION FACTOR TCP13"/>
    <property type="match status" value="1"/>
</dbReference>
<evidence type="ECO:0000313" key="10">
    <source>
        <dbReference type="RefSeq" id="XP_018814630.1"/>
    </source>
</evidence>
<keyword evidence="2" id="KW-0805">Transcription regulation</keyword>
<protein>
    <submittedName>
        <fullName evidence="9 10">Transcription factor TCP13-like</fullName>
    </submittedName>
</protein>
<evidence type="ECO:0000256" key="2">
    <source>
        <dbReference type="ARBA" id="ARBA00023015"/>
    </source>
</evidence>
<feature type="region of interest" description="Disordered" evidence="6">
    <location>
        <begin position="344"/>
        <end position="370"/>
    </location>
</feature>
<keyword evidence="5" id="KW-0539">Nucleus</keyword>
<dbReference type="STRING" id="51240.A0A2I4E5G0"/>
<dbReference type="AlphaFoldDB" id="A0A2I4E5G0"/>
<gene>
    <name evidence="9 10" type="primary">LOC108986462</name>
</gene>
<dbReference type="RefSeq" id="XP_018814629.1">
    <property type="nucleotide sequence ID" value="XM_018959084.2"/>
</dbReference>
<dbReference type="GO" id="GO:0005634">
    <property type="term" value="C:nucleus"/>
    <property type="evidence" value="ECO:0000318"/>
    <property type="project" value="GO_Central"/>
</dbReference>
<evidence type="ECO:0000256" key="5">
    <source>
        <dbReference type="ARBA" id="ARBA00023242"/>
    </source>
</evidence>
<keyword evidence="8" id="KW-1185">Reference proteome</keyword>
<feature type="region of interest" description="Disordered" evidence="6">
    <location>
        <begin position="170"/>
        <end position="206"/>
    </location>
</feature>
<feature type="compositionally biased region" description="Basic and acidic residues" evidence="6">
    <location>
        <begin position="1"/>
        <end position="25"/>
    </location>
</feature>
<evidence type="ECO:0000313" key="8">
    <source>
        <dbReference type="Proteomes" id="UP000235220"/>
    </source>
</evidence>
<evidence type="ECO:0000259" key="7">
    <source>
        <dbReference type="PROSITE" id="PS51369"/>
    </source>
</evidence>
<dbReference type="GO" id="GO:0043565">
    <property type="term" value="F:sequence-specific DNA binding"/>
    <property type="evidence" value="ECO:0000318"/>
    <property type="project" value="GO_Central"/>
</dbReference>
<sequence length="370" mass="40793">MITSPKEADFPQKQEGSSSDHDKITKASSSSTVPWLRLKDPRIVRVSRAFGGKDRHSKVCTVRGLRDRRVRLSVPTAIQLYDLQERLGLNQPSKVIDWLLNAAKDEIDELPPLRIPPGNIGPNHPQMLTCHNEVGASHSDEGFKMNSGIQWEAGSSRLPKPNFWSLDALSGAQSEESARETIDPKENWTKGNEEDKLGGNEGHAAQFPSNNFLPRVINSSSLPAGFLNSSMPYNYHNWDPSSFPPSNSGSHGYTYRTEDTHNISSVMALPSSSSLPTGSQILVCPPGTTQPFFPSHSMASGEIGPRQVNHFQMSSSNSHNLLQNSFTPPVFPISQSTRPFYFSMSTRKPLHSPNNSGSQANEDQDQFPSK</sequence>
<keyword evidence="3" id="KW-0238">DNA-binding</keyword>
<evidence type="ECO:0000256" key="6">
    <source>
        <dbReference type="SAM" id="MobiDB-lite"/>
    </source>
</evidence>
<dbReference type="RefSeq" id="XP_018814630.1">
    <property type="nucleotide sequence ID" value="XM_018959085.2"/>
</dbReference>
<dbReference type="GO" id="GO:0003700">
    <property type="term" value="F:DNA-binding transcription factor activity"/>
    <property type="evidence" value="ECO:0000318"/>
    <property type="project" value="GO_Central"/>
</dbReference>
<comment type="subcellular location">
    <subcellularLocation>
        <location evidence="1">Nucleus</location>
    </subcellularLocation>
</comment>